<dbReference type="RefSeq" id="XP_040663775.1">
    <property type="nucleotide sequence ID" value="XM_040808113.1"/>
</dbReference>
<evidence type="ECO:0000256" key="1">
    <source>
        <dbReference type="ARBA" id="ARBA00005725"/>
    </source>
</evidence>
<protein>
    <recommendedName>
        <fullName evidence="6">NmrA-like domain-containing protein</fullName>
    </recommendedName>
</protein>
<keyword evidence="2" id="KW-0521">NADP</keyword>
<dbReference type="Proteomes" id="UP000184073">
    <property type="component" value="Unassembled WGS sequence"/>
</dbReference>
<proteinExistence type="inferred from homology"/>
<dbReference type="AlphaFoldDB" id="A0A1L9P953"/>
<dbReference type="PANTHER" id="PTHR47706:SF4">
    <property type="entry name" value="NMRA-LIKE DOMAIN-CONTAINING PROTEIN"/>
    <property type="match status" value="1"/>
</dbReference>
<dbReference type="OrthoDB" id="10000533at2759"/>
<dbReference type="InterPro" id="IPR036291">
    <property type="entry name" value="NAD(P)-bd_dom_sf"/>
</dbReference>
<dbReference type="EMBL" id="KV878126">
    <property type="protein sequence ID" value="OJI98012.1"/>
    <property type="molecule type" value="Genomic_DNA"/>
</dbReference>
<keyword evidence="3" id="KW-0560">Oxidoreductase</keyword>
<accession>A0A1L9P953</accession>
<evidence type="ECO:0008006" key="6">
    <source>
        <dbReference type="Google" id="ProtNLM"/>
    </source>
</evidence>
<evidence type="ECO:0000313" key="4">
    <source>
        <dbReference type="EMBL" id="OJI98012.1"/>
    </source>
</evidence>
<evidence type="ECO:0000256" key="2">
    <source>
        <dbReference type="ARBA" id="ARBA00022857"/>
    </source>
</evidence>
<gene>
    <name evidence="4" type="ORF">ASPVEDRAFT_147298</name>
</gene>
<dbReference type="SUPFAM" id="SSF51735">
    <property type="entry name" value="NAD(P)-binding Rossmann-fold domains"/>
    <property type="match status" value="1"/>
</dbReference>
<reference evidence="5" key="1">
    <citation type="journal article" date="2017" name="Genome Biol.">
        <title>Comparative genomics reveals high biological diversity and specific adaptations in the industrially and medically important fungal genus Aspergillus.</title>
        <authorList>
            <person name="de Vries R.P."/>
            <person name="Riley R."/>
            <person name="Wiebenga A."/>
            <person name="Aguilar-Osorio G."/>
            <person name="Amillis S."/>
            <person name="Uchima C.A."/>
            <person name="Anderluh G."/>
            <person name="Asadollahi M."/>
            <person name="Askin M."/>
            <person name="Barry K."/>
            <person name="Battaglia E."/>
            <person name="Bayram O."/>
            <person name="Benocci T."/>
            <person name="Braus-Stromeyer S.A."/>
            <person name="Caldana C."/>
            <person name="Canovas D."/>
            <person name="Cerqueira G.C."/>
            <person name="Chen F."/>
            <person name="Chen W."/>
            <person name="Choi C."/>
            <person name="Clum A."/>
            <person name="Dos Santos R.A."/>
            <person name="Damasio A.R."/>
            <person name="Diallinas G."/>
            <person name="Emri T."/>
            <person name="Fekete E."/>
            <person name="Flipphi M."/>
            <person name="Freyberg S."/>
            <person name="Gallo A."/>
            <person name="Gournas C."/>
            <person name="Habgood R."/>
            <person name="Hainaut M."/>
            <person name="Harispe M.L."/>
            <person name="Henrissat B."/>
            <person name="Hilden K.S."/>
            <person name="Hope R."/>
            <person name="Hossain A."/>
            <person name="Karabika E."/>
            <person name="Karaffa L."/>
            <person name="Karanyi Z."/>
            <person name="Krasevec N."/>
            <person name="Kuo A."/>
            <person name="Kusch H."/>
            <person name="LaButti K."/>
            <person name="Lagendijk E.L."/>
            <person name="Lapidus A."/>
            <person name="Levasseur A."/>
            <person name="Lindquist E."/>
            <person name="Lipzen A."/>
            <person name="Logrieco A.F."/>
            <person name="MacCabe A."/>
            <person name="Maekelae M.R."/>
            <person name="Malavazi I."/>
            <person name="Melin P."/>
            <person name="Meyer V."/>
            <person name="Mielnichuk N."/>
            <person name="Miskei M."/>
            <person name="Molnar A.P."/>
            <person name="Mule G."/>
            <person name="Ngan C.Y."/>
            <person name="Orejas M."/>
            <person name="Orosz E."/>
            <person name="Ouedraogo J.P."/>
            <person name="Overkamp K.M."/>
            <person name="Park H.-S."/>
            <person name="Perrone G."/>
            <person name="Piumi F."/>
            <person name="Punt P.J."/>
            <person name="Ram A.F."/>
            <person name="Ramon A."/>
            <person name="Rauscher S."/>
            <person name="Record E."/>
            <person name="Riano-Pachon D.M."/>
            <person name="Robert V."/>
            <person name="Roehrig J."/>
            <person name="Ruller R."/>
            <person name="Salamov A."/>
            <person name="Salih N.S."/>
            <person name="Samson R.A."/>
            <person name="Sandor E."/>
            <person name="Sanguinetti M."/>
            <person name="Schuetze T."/>
            <person name="Sepcic K."/>
            <person name="Shelest E."/>
            <person name="Sherlock G."/>
            <person name="Sophianopoulou V."/>
            <person name="Squina F.M."/>
            <person name="Sun H."/>
            <person name="Susca A."/>
            <person name="Todd R.B."/>
            <person name="Tsang A."/>
            <person name="Unkles S.E."/>
            <person name="van de Wiele N."/>
            <person name="van Rossen-Uffink D."/>
            <person name="Oliveira J.V."/>
            <person name="Vesth T.C."/>
            <person name="Visser J."/>
            <person name="Yu J.-H."/>
            <person name="Zhou M."/>
            <person name="Andersen M.R."/>
            <person name="Archer D.B."/>
            <person name="Baker S.E."/>
            <person name="Benoit I."/>
            <person name="Brakhage A.A."/>
            <person name="Braus G.H."/>
            <person name="Fischer R."/>
            <person name="Frisvad J.C."/>
            <person name="Goldman G.H."/>
            <person name="Houbraken J."/>
            <person name="Oakley B."/>
            <person name="Pocsi I."/>
            <person name="Scazzocchio C."/>
            <person name="Seiboth B."/>
            <person name="vanKuyk P.A."/>
            <person name="Wortman J."/>
            <person name="Dyer P.S."/>
            <person name="Grigoriev I.V."/>
        </authorList>
    </citation>
    <scope>NUCLEOTIDE SEQUENCE [LARGE SCALE GENOMIC DNA]</scope>
    <source>
        <strain evidence="5">CBS 583.65</strain>
    </source>
</reference>
<evidence type="ECO:0000256" key="3">
    <source>
        <dbReference type="ARBA" id="ARBA00023002"/>
    </source>
</evidence>
<dbReference type="VEuPathDB" id="FungiDB:ASPVEDRAFT_147298"/>
<dbReference type="Gene3D" id="3.90.25.10">
    <property type="entry name" value="UDP-galactose 4-epimerase, domain 1"/>
    <property type="match status" value="1"/>
</dbReference>
<dbReference type="Gene3D" id="3.40.50.720">
    <property type="entry name" value="NAD(P)-binding Rossmann-like Domain"/>
    <property type="match status" value="2"/>
</dbReference>
<dbReference type="PANTHER" id="PTHR47706">
    <property type="entry name" value="NMRA-LIKE FAMILY PROTEIN"/>
    <property type="match status" value="1"/>
</dbReference>
<sequence>MPTLGVAGGTSPSLGRAIVTALLSAPHGSRWNIVVLSRSVHKPLWLRAVDPDGFRTEIRAVDYLSQDSLIPALKDVHTLISRGARGLPPPSGGFGPTGWEMVPATAATVAGVWDECMKFKDSIECTRFNHGCFMNYLGHGIYSPLSDSARGSEEEQLRRLREGNGYAKGEDEACEGLQRNGNFKDGSGAFLLSMRNGTAELPQRADGQWPLITLTTMKDIGRFVAQALELPKWGSSMTMVGETLTMGELLAHAEAVAKRKFDVKVLKRRELERQISSIEAGDYMQWLWAELQLAYCKDLPDVGYVEPVANRMCPEVKPTSVREYLEKFSRGS</sequence>
<evidence type="ECO:0000313" key="5">
    <source>
        <dbReference type="Proteomes" id="UP000184073"/>
    </source>
</evidence>
<dbReference type="GeneID" id="63723624"/>
<comment type="similarity">
    <text evidence="1">Belongs to the NmrA-type oxidoreductase family. Isoflavone reductase subfamily.</text>
</comment>
<dbReference type="GO" id="GO:0016491">
    <property type="term" value="F:oxidoreductase activity"/>
    <property type="evidence" value="ECO:0007669"/>
    <property type="project" value="UniProtKB-KW"/>
</dbReference>
<organism evidence="4 5">
    <name type="scientific">Aspergillus versicolor CBS 583.65</name>
    <dbReference type="NCBI Taxonomy" id="1036611"/>
    <lineage>
        <taxon>Eukaryota</taxon>
        <taxon>Fungi</taxon>
        <taxon>Dikarya</taxon>
        <taxon>Ascomycota</taxon>
        <taxon>Pezizomycotina</taxon>
        <taxon>Eurotiomycetes</taxon>
        <taxon>Eurotiomycetidae</taxon>
        <taxon>Eurotiales</taxon>
        <taxon>Aspergillaceae</taxon>
        <taxon>Aspergillus</taxon>
        <taxon>Aspergillus subgen. Nidulantes</taxon>
    </lineage>
</organism>
<dbReference type="InterPro" id="IPR051609">
    <property type="entry name" value="NmrA/Isoflavone_reductase-like"/>
</dbReference>
<keyword evidence="5" id="KW-1185">Reference proteome</keyword>
<name>A0A1L9P953_ASPVE</name>